<organism evidence="2 3">
    <name type="scientific">Methyloceanibacter stevinii</name>
    <dbReference type="NCBI Taxonomy" id="1774970"/>
    <lineage>
        <taxon>Bacteria</taxon>
        <taxon>Pseudomonadati</taxon>
        <taxon>Pseudomonadota</taxon>
        <taxon>Alphaproteobacteria</taxon>
        <taxon>Hyphomicrobiales</taxon>
        <taxon>Hyphomicrobiaceae</taxon>
        <taxon>Methyloceanibacter</taxon>
    </lineage>
</organism>
<dbReference type="Proteomes" id="UP000094172">
    <property type="component" value="Unassembled WGS sequence"/>
</dbReference>
<keyword evidence="1" id="KW-1133">Transmembrane helix</keyword>
<evidence type="ECO:0000313" key="2">
    <source>
        <dbReference type="EMBL" id="ODR95614.1"/>
    </source>
</evidence>
<proteinExistence type="predicted"/>
<sequence length="131" mass="14092">MMRLLATILLELAANAVGLIVAAWILPGFSINVIGFLVVLAIFTVVKFIAGPLMMKLSLQYVRQLSGGVALVTTFVGLFLTTLFTNGLTITGLSTWVIATLIVWLFGVLAAIILPMFLFKSLLSETRDSSS</sequence>
<name>A0A1E3VQ20_9HYPH</name>
<dbReference type="Pfam" id="PF04020">
    <property type="entry name" value="Phage_holin_4_2"/>
    <property type="match status" value="1"/>
</dbReference>
<feature type="transmembrane region" description="Helical" evidence="1">
    <location>
        <begin position="96"/>
        <end position="119"/>
    </location>
</feature>
<feature type="transmembrane region" description="Helical" evidence="1">
    <location>
        <begin position="65"/>
        <end position="84"/>
    </location>
</feature>
<keyword evidence="3" id="KW-1185">Reference proteome</keyword>
<reference evidence="2 3" key="1">
    <citation type="journal article" date="2016" name="Environ. Microbiol.">
        <title>New Methyloceanibacter diversity from North Sea sediments includes methanotroph containing solely the soluble methane monooxygenase.</title>
        <authorList>
            <person name="Vekeman B."/>
            <person name="Kerckhof F.M."/>
            <person name="Cremers G."/>
            <person name="de Vos P."/>
            <person name="Vandamme P."/>
            <person name="Boon N."/>
            <person name="Op den Camp H.J."/>
            <person name="Heylen K."/>
        </authorList>
    </citation>
    <scope>NUCLEOTIDE SEQUENCE [LARGE SCALE GENOMIC DNA]</scope>
    <source>
        <strain evidence="2 3">R-67176</strain>
    </source>
</reference>
<accession>A0A1E3VQ20</accession>
<feature type="transmembrane region" description="Helical" evidence="1">
    <location>
        <begin position="32"/>
        <end position="53"/>
    </location>
</feature>
<evidence type="ECO:0008006" key="4">
    <source>
        <dbReference type="Google" id="ProtNLM"/>
    </source>
</evidence>
<dbReference type="AlphaFoldDB" id="A0A1E3VQ20"/>
<comment type="caution">
    <text evidence="2">The sequence shown here is derived from an EMBL/GenBank/DDBJ whole genome shotgun (WGS) entry which is preliminary data.</text>
</comment>
<protein>
    <recommendedName>
        <fullName evidence="4">Phage holin family protein</fullName>
    </recommendedName>
</protein>
<dbReference type="STRING" id="1774970.AUC70_01575"/>
<keyword evidence="1" id="KW-0812">Transmembrane</keyword>
<dbReference type="RefSeq" id="WP_069443818.1">
    <property type="nucleotide sequence ID" value="NZ_LPWE01000010.1"/>
</dbReference>
<dbReference type="InterPro" id="IPR007165">
    <property type="entry name" value="Phage_holin_4_2"/>
</dbReference>
<evidence type="ECO:0000313" key="3">
    <source>
        <dbReference type="Proteomes" id="UP000094172"/>
    </source>
</evidence>
<dbReference type="EMBL" id="LPWE01000010">
    <property type="protein sequence ID" value="ODR95614.1"/>
    <property type="molecule type" value="Genomic_DNA"/>
</dbReference>
<gene>
    <name evidence="2" type="ORF">AUC70_01575</name>
</gene>
<evidence type="ECO:0000256" key="1">
    <source>
        <dbReference type="SAM" id="Phobius"/>
    </source>
</evidence>
<keyword evidence="1" id="KW-0472">Membrane</keyword>